<proteinExistence type="predicted"/>
<dbReference type="InterPro" id="IPR029057">
    <property type="entry name" value="PRTase-like"/>
</dbReference>
<gene>
    <name evidence="4" type="ORF">NT26_1045</name>
</gene>
<dbReference type="Gene3D" id="3.40.50.2020">
    <property type="match status" value="1"/>
</dbReference>
<dbReference type="EMBL" id="FO082820">
    <property type="protein sequence ID" value="CCF18769.1"/>
    <property type="molecule type" value="Genomic_DNA"/>
</dbReference>
<dbReference type="OrthoDB" id="7375662at2"/>
<sequence length="204" mass="22952">MRTSSSKKVKTFTPEELTNALLVLWEQVQESGFYPEAVVGIASGGTKCTSLLASKVDIKIYECVLRRPSTATKQKIPVTRFLRYVPYFITDILRVIEDRRLERSTNNGVKLAASDRSVLDTHCERIASDMRSQGMSRVLIVDDAVDSGHTLHAVKSRLAAAMGDGCEVRTAVVTTTRESCVERPDYSFFQRTLCRFPWSFDYRG</sequence>
<dbReference type="InterPro" id="IPR000836">
    <property type="entry name" value="PRTase_dom"/>
</dbReference>
<dbReference type="Pfam" id="PF00156">
    <property type="entry name" value="Pribosyltran"/>
    <property type="match status" value="1"/>
</dbReference>
<dbReference type="AlphaFoldDB" id="L0ND07"/>
<dbReference type="PANTHER" id="PTHR43363:SF1">
    <property type="entry name" value="HYPOXANTHINE-GUANINE PHOSPHORIBOSYLTRANSFERASE"/>
    <property type="match status" value="1"/>
</dbReference>
<organism evidence="4 5">
    <name type="scientific">Pseudorhizobium banfieldiae</name>
    <dbReference type="NCBI Taxonomy" id="1125847"/>
    <lineage>
        <taxon>Bacteria</taxon>
        <taxon>Pseudomonadati</taxon>
        <taxon>Pseudomonadota</taxon>
        <taxon>Alphaproteobacteria</taxon>
        <taxon>Hyphomicrobiales</taxon>
        <taxon>Rhizobiaceae</taxon>
        <taxon>Rhizobium/Agrobacterium group</taxon>
        <taxon>Pseudorhizobium</taxon>
    </lineage>
</organism>
<evidence type="ECO:0000313" key="5">
    <source>
        <dbReference type="Proteomes" id="UP000010792"/>
    </source>
</evidence>
<evidence type="ECO:0000256" key="2">
    <source>
        <dbReference type="ARBA" id="ARBA00022679"/>
    </source>
</evidence>
<dbReference type="RefSeq" id="WP_052637717.1">
    <property type="nucleotide sequence ID" value="NZ_FO082820.1"/>
</dbReference>
<dbReference type="SUPFAM" id="SSF53271">
    <property type="entry name" value="PRTase-like"/>
    <property type="match status" value="1"/>
</dbReference>
<dbReference type="CDD" id="cd06223">
    <property type="entry name" value="PRTases_typeI"/>
    <property type="match status" value="1"/>
</dbReference>
<evidence type="ECO:0000313" key="4">
    <source>
        <dbReference type="EMBL" id="CCF18769.1"/>
    </source>
</evidence>
<keyword evidence="1" id="KW-0328">Glycosyltransferase</keyword>
<protein>
    <recommendedName>
        <fullName evidence="3">Phosphoribosyltransferase domain-containing protein</fullName>
    </recommendedName>
</protein>
<accession>L0ND07</accession>
<evidence type="ECO:0000259" key="3">
    <source>
        <dbReference type="Pfam" id="PF00156"/>
    </source>
</evidence>
<keyword evidence="5" id="KW-1185">Reference proteome</keyword>
<feature type="domain" description="Phosphoribosyltransferase" evidence="3">
    <location>
        <begin position="28"/>
        <end position="189"/>
    </location>
</feature>
<keyword evidence="2" id="KW-0808">Transferase</keyword>
<dbReference type="Proteomes" id="UP000010792">
    <property type="component" value="Chromosome"/>
</dbReference>
<dbReference type="KEGG" id="rht:NT26_1045"/>
<name>L0ND07_9HYPH</name>
<evidence type="ECO:0000256" key="1">
    <source>
        <dbReference type="ARBA" id="ARBA00022676"/>
    </source>
</evidence>
<dbReference type="PANTHER" id="PTHR43363">
    <property type="entry name" value="HYPOXANTHINE PHOSPHORIBOSYLTRANSFERASE"/>
    <property type="match status" value="1"/>
</dbReference>
<reference evidence="4 5" key="1">
    <citation type="journal article" date="2013" name="Genome Biol. Evol.">
        <title>Life in an arsenic-containing gold mine: genome and physiology of the autotrophic arsenite-oxidizing bacterium rhizobium sp. NT-26.</title>
        <authorList>
            <person name="Andres J."/>
            <person name="Arsene-Ploetze F."/>
            <person name="Barbe V."/>
            <person name="Brochier-Armanet C."/>
            <person name="Cleiss-Arnold J."/>
            <person name="Coppee J.Y."/>
            <person name="Dillies M.A."/>
            <person name="Geist"/>
            <person name="L"/>
            <person name="Joublin A."/>
            <person name="Koechler S."/>
            <person name="Lassalle F."/>
            <person name="Marchal M."/>
            <person name="Medigue C."/>
            <person name="Muller D."/>
            <person name="Nesme X."/>
            <person name="Plewniak F."/>
            <person name="Proux C."/>
            <person name="Ramirez-Bahena M.H."/>
            <person name="Schenowitz C."/>
            <person name="Sismeiro O."/>
            <person name="Vallenet D."/>
            <person name="Santini J.M."/>
            <person name="Bertin P.N."/>
        </authorList>
    </citation>
    <scope>NUCLEOTIDE SEQUENCE [LARGE SCALE GENOMIC DNA]</scope>
    <source>
        <strain evidence="4 5">NT-26</strain>
    </source>
</reference>
<dbReference type="STRING" id="1125847.NT26_1045"/>
<dbReference type="GO" id="GO:0016757">
    <property type="term" value="F:glycosyltransferase activity"/>
    <property type="evidence" value="ECO:0007669"/>
    <property type="project" value="UniProtKB-KW"/>
</dbReference>